<dbReference type="SMART" id="SM00788">
    <property type="entry name" value="Adenylsucc_synt"/>
    <property type="match status" value="1"/>
</dbReference>
<keyword evidence="2" id="KW-0479">Metal-binding</keyword>
<keyword evidence="3" id="KW-0547">Nucleotide-binding</keyword>
<keyword evidence="5" id="KW-0460">Magnesium</keyword>
<dbReference type="PANTHER" id="PTHR11846:SF0">
    <property type="entry name" value="ADENYLOSUCCINATE SYNTHETASE"/>
    <property type="match status" value="1"/>
</dbReference>
<sequence>MDLVIVGCQAGDEGKGKITDLVSEGAYAVVRYQAGPNTGHTVVADGGEHRFVQVPAGVLRGAVGVLGGGCVVDPRSLLTELADLRDGGLDIDLRISESAHVIFPYHIAQDIAQDDWRGAELATSAATGFADGTGRI</sequence>
<dbReference type="InterPro" id="IPR001114">
    <property type="entry name" value="Adenylosuccinate_synthetase"/>
</dbReference>
<evidence type="ECO:0008006" key="8">
    <source>
        <dbReference type="Google" id="ProtNLM"/>
    </source>
</evidence>
<gene>
    <name evidence="6" type="ORF">ADK38_13615</name>
</gene>
<dbReference type="InterPro" id="IPR042110">
    <property type="entry name" value="Adenylosuccinate_synth_dom2"/>
</dbReference>
<evidence type="ECO:0000256" key="4">
    <source>
        <dbReference type="ARBA" id="ARBA00022755"/>
    </source>
</evidence>
<dbReference type="PANTHER" id="PTHR11846">
    <property type="entry name" value="ADENYLOSUCCINATE SYNTHETASE"/>
    <property type="match status" value="1"/>
</dbReference>
<dbReference type="EMBL" id="LGUT01001145">
    <property type="protein sequence ID" value="KOG89556.1"/>
    <property type="molecule type" value="Genomic_DNA"/>
</dbReference>
<name>A0ABR5J870_9ACTN</name>
<dbReference type="Proteomes" id="UP000037020">
    <property type="component" value="Unassembled WGS sequence"/>
</dbReference>
<organism evidence="6 7">
    <name type="scientific">Streptomyces varsoviensis</name>
    <dbReference type="NCBI Taxonomy" id="67373"/>
    <lineage>
        <taxon>Bacteria</taxon>
        <taxon>Bacillati</taxon>
        <taxon>Actinomycetota</taxon>
        <taxon>Actinomycetes</taxon>
        <taxon>Kitasatosporales</taxon>
        <taxon>Streptomycetaceae</taxon>
        <taxon>Streptomyces</taxon>
    </lineage>
</organism>
<dbReference type="InterPro" id="IPR027417">
    <property type="entry name" value="P-loop_NTPase"/>
</dbReference>
<feature type="non-terminal residue" evidence="6">
    <location>
        <position position="136"/>
    </location>
</feature>
<evidence type="ECO:0000313" key="7">
    <source>
        <dbReference type="Proteomes" id="UP000037020"/>
    </source>
</evidence>
<keyword evidence="7" id="KW-1185">Reference proteome</keyword>
<dbReference type="SUPFAM" id="SSF52540">
    <property type="entry name" value="P-loop containing nucleoside triphosphate hydrolases"/>
    <property type="match status" value="1"/>
</dbReference>
<evidence type="ECO:0000256" key="5">
    <source>
        <dbReference type="ARBA" id="ARBA00022842"/>
    </source>
</evidence>
<dbReference type="InterPro" id="IPR042109">
    <property type="entry name" value="Adenylosuccinate_synth_dom1"/>
</dbReference>
<comment type="caution">
    <text evidence="6">The sequence shown here is derived from an EMBL/GenBank/DDBJ whole genome shotgun (WGS) entry which is preliminary data.</text>
</comment>
<dbReference type="Gene3D" id="1.10.300.10">
    <property type="entry name" value="Adenylosuccinate Synthetase, subunit A, domain 2"/>
    <property type="match status" value="1"/>
</dbReference>
<dbReference type="HAMAP" id="MF_00011">
    <property type="entry name" value="Adenylosucc_synth"/>
    <property type="match status" value="1"/>
</dbReference>
<evidence type="ECO:0000256" key="3">
    <source>
        <dbReference type="ARBA" id="ARBA00022741"/>
    </source>
</evidence>
<evidence type="ECO:0000256" key="1">
    <source>
        <dbReference type="ARBA" id="ARBA00022598"/>
    </source>
</evidence>
<keyword evidence="1" id="KW-0436">Ligase</keyword>
<evidence type="ECO:0000256" key="2">
    <source>
        <dbReference type="ARBA" id="ARBA00022723"/>
    </source>
</evidence>
<dbReference type="Gene3D" id="3.40.440.10">
    <property type="entry name" value="Adenylosuccinate Synthetase, subunit A, domain 1"/>
    <property type="match status" value="1"/>
</dbReference>
<proteinExistence type="inferred from homology"/>
<evidence type="ECO:0000313" key="6">
    <source>
        <dbReference type="EMBL" id="KOG89556.1"/>
    </source>
</evidence>
<accession>A0ABR5J870</accession>
<protein>
    <recommendedName>
        <fullName evidence="8">Adenylosuccinate synthase</fullName>
    </recommendedName>
</protein>
<reference evidence="6 7" key="1">
    <citation type="submission" date="2015-07" db="EMBL/GenBank/DDBJ databases">
        <authorList>
            <person name="Ju K.-S."/>
            <person name="Doroghazi J.R."/>
            <person name="Metcalf W.W."/>
        </authorList>
    </citation>
    <scope>NUCLEOTIDE SEQUENCE [LARGE SCALE GENOMIC DNA]</scope>
    <source>
        <strain evidence="6 7">NRRL B-3589</strain>
    </source>
</reference>
<dbReference type="Pfam" id="PF00709">
    <property type="entry name" value="Adenylsucc_synt"/>
    <property type="match status" value="1"/>
</dbReference>
<keyword evidence="4" id="KW-0658">Purine biosynthesis</keyword>